<dbReference type="InterPro" id="IPR002372">
    <property type="entry name" value="PQQ_rpt_dom"/>
</dbReference>
<dbReference type="Gene3D" id="2.40.10.480">
    <property type="match status" value="1"/>
</dbReference>
<protein>
    <submittedName>
        <fullName evidence="2">PQQ-binding-like beta-propeller repeat protein</fullName>
    </submittedName>
</protein>
<accession>A0ABD5YRV7</accession>
<dbReference type="RefSeq" id="WP_264556489.1">
    <property type="nucleotide sequence ID" value="NZ_CP109980.1"/>
</dbReference>
<dbReference type="InterPro" id="IPR015943">
    <property type="entry name" value="WD40/YVTN_repeat-like_dom_sf"/>
</dbReference>
<proteinExistence type="predicted"/>
<dbReference type="Pfam" id="PF13360">
    <property type="entry name" value="PQQ_2"/>
    <property type="match status" value="2"/>
</dbReference>
<dbReference type="SUPFAM" id="SSF50998">
    <property type="entry name" value="Quinoprotein alcohol dehydrogenase-like"/>
    <property type="match status" value="1"/>
</dbReference>
<dbReference type="PANTHER" id="PTHR34512">
    <property type="entry name" value="CELL SURFACE PROTEIN"/>
    <property type="match status" value="1"/>
</dbReference>
<name>A0ABD5YRV7_9EURY</name>
<dbReference type="PANTHER" id="PTHR34512:SF30">
    <property type="entry name" value="OUTER MEMBRANE PROTEIN ASSEMBLY FACTOR BAMB"/>
    <property type="match status" value="1"/>
</dbReference>
<keyword evidence="3" id="KW-1185">Reference proteome</keyword>
<feature type="domain" description="Pyrrolo-quinoline quinone repeat" evidence="1">
    <location>
        <begin position="270"/>
        <end position="383"/>
    </location>
</feature>
<comment type="caution">
    <text evidence="2">The sequence shown here is derived from an EMBL/GenBank/DDBJ whole genome shotgun (WGS) entry which is preliminary data.</text>
</comment>
<dbReference type="Proteomes" id="UP001596417">
    <property type="component" value="Unassembled WGS sequence"/>
</dbReference>
<dbReference type="AlphaFoldDB" id="A0ABD5YRV7"/>
<dbReference type="GeneID" id="76201812"/>
<reference evidence="2 3" key="1">
    <citation type="journal article" date="2019" name="Int. J. Syst. Evol. Microbiol.">
        <title>The Global Catalogue of Microorganisms (GCM) 10K type strain sequencing project: providing services to taxonomists for standard genome sequencing and annotation.</title>
        <authorList>
            <consortium name="The Broad Institute Genomics Platform"/>
            <consortium name="The Broad Institute Genome Sequencing Center for Infectious Disease"/>
            <person name="Wu L."/>
            <person name="Ma J."/>
        </authorList>
    </citation>
    <scope>NUCLEOTIDE SEQUENCE [LARGE SCALE GENOMIC DNA]</scope>
    <source>
        <strain evidence="2 3">RDMS1</strain>
    </source>
</reference>
<dbReference type="PROSITE" id="PS51257">
    <property type="entry name" value="PROKAR_LIPOPROTEIN"/>
    <property type="match status" value="1"/>
</dbReference>
<dbReference type="InterPro" id="IPR011047">
    <property type="entry name" value="Quinoprotein_ADH-like_sf"/>
</dbReference>
<feature type="domain" description="Pyrrolo-quinoline quinone repeat" evidence="1">
    <location>
        <begin position="94"/>
        <end position="194"/>
    </location>
</feature>
<dbReference type="EMBL" id="JBHTAX010000004">
    <property type="protein sequence ID" value="MFC7192134.1"/>
    <property type="molecule type" value="Genomic_DNA"/>
</dbReference>
<dbReference type="InterPro" id="IPR018391">
    <property type="entry name" value="PQQ_b-propeller_rpt"/>
</dbReference>
<organism evidence="2 3">
    <name type="scientific">Halocatena marina</name>
    <dbReference type="NCBI Taxonomy" id="2934937"/>
    <lineage>
        <taxon>Archaea</taxon>
        <taxon>Methanobacteriati</taxon>
        <taxon>Methanobacteriota</taxon>
        <taxon>Stenosarchaea group</taxon>
        <taxon>Halobacteria</taxon>
        <taxon>Halobacteriales</taxon>
        <taxon>Natronomonadaceae</taxon>
        <taxon>Halocatena</taxon>
    </lineage>
</organism>
<dbReference type="Gene3D" id="2.130.10.10">
    <property type="entry name" value="YVTN repeat-like/Quinoprotein amine dehydrogenase"/>
    <property type="match status" value="1"/>
</dbReference>
<evidence type="ECO:0000259" key="1">
    <source>
        <dbReference type="Pfam" id="PF13360"/>
    </source>
</evidence>
<evidence type="ECO:0000313" key="2">
    <source>
        <dbReference type="EMBL" id="MFC7192134.1"/>
    </source>
</evidence>
<evidence type="ECO:0000313" key="3">
    <source>
        <dbReference type="Proteomes" id="UP001596417"/>
    </source>
</evidence>
<sequence length="397" mass="42397">MYTRRRFLIGAGAVGLTSVAGCLGDFEIYYTGQEQPQTKWWPQPQFDGLATSYNPKQVGPRTGVSERWTLDISGPAARPVVADGLAFLPTIDAVRAVDARTGKEQWRESGDGPPLWPQAVLWNDGRLYVAQTQSPGLIALDAATGKRQWQFDADQSGISALVIDSESSELFAGDDKGNIYKLDPVTGEQRWHHQFFGPISTFAIGARPFLLVGTEGGEVYAVSRIDGRGYWRRKFPGQISALATMDGSYNGAGAFVSVFGGPTFGINPDQTGTSVWETDVSGVESFVVAGRRVFAAGQRLVSLDLGSGKQQWSGGKTSQCGPAAAGETVYAASESKVSAYKSGGGTGIGNVRLATKRWSYSVEGRPQQGLAVADGAVFVLTEKSENTTPKAYALEEA</sequence>
<gene>
    <name evidence="2" type="ORF">ACFQL7_21530</name>
</gene>
<dbReference type="SMART" id="SM00564">
    <property type="entry name" value="PQQ"/>
    <property type="match status" value="4"/>
</dbReference>